<name>A0ABP9MI80_9FLAO</name>
<gene>
    <name evidence="1" type="ORF">GCM10023210_29080</name>
</gene>
<accession>A0ABP9MI80</accession>
<dbReference type="EMBL" id="BAABHX010000004">
    <property type="protein sequence ID" value="GAA5095863.1"/>
    <property type="molecule type" value="Genomic_DNA"/>
</dbReference>
<reference evidence="2" key="1">
    <citation type="journal article" date="2019" name="Int. J. Syst. Evol. Microbiol.">
        <title>The Global Catalogue of Microorganisms (GCM) 10K type strain sequencing project: providing services to taxonomists for standard genome sequencing and annotation.</title>
        <authorList>
            <consortium name="The Broad Institute Genomics Platform"/>
            <consortium name="The Broad Institute Genome Sequencing Center for Infectious Disease"/>
            <person name="Wu L."/>
            <person name="Ma J."/>
        </authorList>
    </citation>
    <scope>NUCLEOTIDE SEQUENCE [LARGE SCALE GENOMIC DNA]</scope>
    <source>
        <strain evidence="2">JCM 18019</strain>
    </source>
</reference>
<evidence type="ECO:0008006" key="3">
    <source>
        <dbReference type="Google" id="ProtNLM"/>
    </source>
</evidence>
<evidence type="ECO:0000313" key="2">
    <source>
        <dbReference type="Proteomes" id="UP001500353"/>
    </source>
</evidence>
<evidence type="ECO:0000313" key="1">
    <source>
        <dbReference type="EMBL" id="GAA5095863.1"/>
    </source>
</evidence>
<protein>
    <recommendedName>
        <fullName evidence="3">Lipocalin-like domain-containing protein</fullName>
    </recommendedName>
</protein>
<dbReference type="PROSITE" id="PS51257">
    <property type="entry name" value="PROKAR_LIPOPROTEIN"/>
    <property type="match status" value="1"/>
</dbReference>
<proteinExistence type="predicted"/>
<sequence length="148" mass="17689">MRYFGFLLLFLFLGCKKESVLDENYKYLEGKWRIKSQPFDFFPFDYDETKCSLDKNAIIEIKDNGEIIFSSKNCSFQKNYQISMDTFLETIYKNKRLSYGITKKNNNEITLFSGDFPTNIIKKRKIDLYEVAMIEKRGFEIELEKIKE</sequence>
<keyword evidence="2" id="KW-1185">Reference proteome</keyword>
<organism evidence="1 2">
    <name type="scientific">Chryseobacterium ginsengisoli</name>
    <dbReference type="NCBI Taxonomy" id="363853"/>
    <lineage>
        <taxon>Bacteria</taxon>
        <taxon>Pseudomonadati</taxon>
        <taxon>Bacteroidota</taxon>
        <taxon>Flavobacteriia</taxon>
        <taxon>Flavobacteriales</taxon>
        <taxon>Weeksellaceae</taxon>
        <taxon>Chryseobacterium group</taxon>
        <taxon>Chryseobacterium</taxon>
    </lineage>
</organism>
<dbReference type="Proteomes" id="UP001500353">
    <property type="component" value="Unassembled WGS sequence"/>
</dbReference>
<comment type="caution">
    <text evidence="1">The sequence shown here is derived from an EMBL/GenBank/DDBJ whole genome shotgun (WGS) entry which is preliminary data.</text>
</comment>
<dbReference type="RefSeq" id="WP_345205452.1">
    <property type="nucleotide sequence ID" value="NZ_BAABHX010000004.1"/>
</dbReference>